<comment type="caution">
    <text evidence="1">The sequence shown here is derived from an EMBL/GenBank/DDBJ whole genome shotgun (WGS) entry which is preliminary data.</text>
</comment>
<reference evidence="1 2" key="1">
    <citation type="submission" date="2022-06" db="EMBL/GenBank/DDBJ databases">
        <title>Genomic Encyclopedia of Archaeal and Bacterial Type Strains, Phase II (KMG-II): from individual species to whole genera.</title>
        <authorList>
            <person name="Goeker M."/>
        </authorList>
    </citation>
    <scope>NUCLEOTIDE SEQUENCE [LARGE SCALE GENOMIC DNA]</scope>
    <source>
        <strain evidence="1 2">DSM 44255</strain>
    </source>
</reference>
<organism evidence="1 2">
    <name type="scientific">Actinokineospora diospyrosa</name>
    <dbReference type="NCBI Taxonomy" id="103728"/>
    <lineage>
        <taxon>Bacteria</taxon>
        <taxon>Bacillati</taxon>
        <taxon>Actinomycetota</taxon>
        <taxon>Actinomycetes</taxon>
        <taxon>Pseudonocardiales</taxon>
        <taxon>Pseudonocardiaceae</taxon>
        <taxon>Actinokineospora</taxon>
    </lineage>
</organism>
<protein>
    <recommendedName>
        <fullName evidence="3">Immunity protein 50 of polymorphic toxin system</fullName>
    </recommendedName>
</protein>
<dbReference type="RefSeq" id="WP_253891098.1">
    <property type="nucleotide sequence ID" value="NZ_BAAAVB010000010.1"/>
</dbReference>
<proteinExistence type="predicted"/>
<evidence type="ECO:0000313" key="1">
    <source>
        <dbReference type="EMBL" id="MCP2273910.1"/>
    </source>
</evidence>
<keyword evidence="2" id="KW-1185">Reference proteome</keyword>
<sequence>MTSLVFEVEAAEGERWTLRLRTTGPPFGHVEGTRTSANGPDHPVTGTYVLRLIPGFDPVEFELRLDGPQWVMRCALTPRVAQLSLAGEGTCLSEDGSQQRFTVRCGIIDTVRLTVAMAHDLLRSLVR</sequence>
<evidence type="ECO:0000313" key="2">
    <source>
        <dbReference type="Proteomes" id="UP001205185"/>
    </source>
</evidence>
<gene>
    <name evidence="1" type="ORF">LV75_006442</name>
</gene>
<dbReference type="EMBL" id="JAMTCO010000019">
    <property type="protein sequence ID" value="MCP2273910.1"/>
    <property type="molecule type" value="Genomic_DNA"/>
</dbReference>
<name>A0ABT1IML1_9PSEU</name>
<evidence type="ECO:0008006" key="3">
    <source>
        <dbReference type="Google" id="ProtNLM"/>
    </source>
</evidence>
<dbReference type="Proteomes" id="UP001205185">
    <property type="component" value="Unassembled WGS sequence"/>
</dbReference>
<accession>A0ABT1IML1</accession>